<accession>A0ABY4EG61</accession>
<reference evidence="6" key="1">
    <citation type="submission" date="2021-12" db="EMBL/GenBank/DDBJ databases">
        <authorList>
            <person name="Veyrier F.J."/>
        </authorList>
    </citation>
    <scope>NUCLEOTIDE SEQUENCE</scope>
    <source>
        <strain evidence="6">SAG 1488-6</strain>
    </source>
</reference>
<evidence type="ECO:0000313" key="6">
    <source>
        <dbReference type="EMBL" id="UOO92382.1"/>
    </source>
</evidence>
<proteinExistence type="predicted"/>
<comment type="subcellular location">
    <subcellularLocation>
        <location evidence="1">Membrane</location>
        <topology evidence="1">Multi-pass membrane protein</topology>
    </subcellularLocation>
</comment>
<gene>
    <name evidence="6" type="ORF">LVJ81_12385</name>
</gene>
<dbReference type="EMBL" id="CP091512">
    <property type="protein sequence ID" value="UOO92382.1"/>
    <property type="molecule type" value="Genomic_DNA"/>
</dbReference>
<sequence>MSYQSAYFNRKQQAIRAMSDIAAGHTENTVAADSQATVFPIRYAKDLMVQTADSLQDDVKQASMAEAAHTSNHVTQGVSELVEPKLAASEAVAVNEAEEVVLEKASDNTAAAQTEANTDQPAASSEKYQTYTANQSLNANVSKDERGLALVMWLGSLVFLMIPAMIVLLNGNASDYLKQQAREALNWTSTFLLGSVACTILMLIFIGGPLQVLLSIAHVIFCLLGANAARSGSTYRVPMAWRPLD</sequence>
<dbReference type="Pfam" id="PF09685">
    <property type="entry name" value="MamF_MmsF"/>
    <property type="match status" value="1"/>
</dbReference>
<dbReference type="Proteomes" id="UP000832034">
    <property type="component" value="Chromosome"/>
</dbReference>
<protein>
    <submittedName>
        <fullName evidence="6">DUF4870 domain-containing protein</fullName>
    </submittedName>
</protein>
<organism evidence="6 7">
    <name type="scientific">Vitreoscilla stercoraria</name>
    <dbReference type="NCBI Taxonomy" id="61"/>
    <lineage>
        <taxon>Bacteria</taxon>
        <taxon>Pseudomonadati</taxon>
        <taxon>Pseudomonadota</taxon>
        <taxon>Betaproteobacteria</taxon>
        <taxon>Neisseriales</taxon>
        <taxon>Neisseriaceae</taxon>
        <taxon>Vitreoscilla</taxon>
    </lineage>
</organism>
<evidence type="ECO:0000256" key="5">
    <source>
        <dbReference type="SAM" id="Phobius"/>
    </source>
</evidence>
<keyword evidence="3 5" id="KW-1133">Transmembrane helix</keyword>
<feature type="transmembrane region" description="Helical" evidence="5">
    <location>
        <begin position="184"/>
        <end position="206"/>
    </location>
</feature>
<feature type="transmembrane region" description="Helical" evidence="5">
    <location>
        <begin position="212"/>
        <end position="229"/>
    </location>
</feature>
<evidence type="ECO:0000256" key="3">
    <source>
        <dbReference type="ARBA" id="ARBA00022989"/>
    </source>
</evidence>
<keyword evidence="2 5" id="KW-0812">Transmembrane</keyword>
<evidence type="ECO:0000256" key="1">
    <source>
        <dbReference type="ARBA" id="ARBA00004141"/>
    </source>
</evidence>
<evidence type="ECO:0000256" key="2">
    <source>
        <dbReference type="ARBA" id="ARBA00022692"/>
    </source>
</evidence>
<evidence type="ECO:0000256" key="4">
    <source>
        <dbReference type="ARBA" id="ARBA00023136"/>
    </source>
</evidence>
<keyword evidence="4 5" id="KW-0472">Membrane</keyword>
<feature type="transmembrane region" description="Helical" evidence="5">
    <location>
        <begin position="150"/>
        <end position="172"/>
    </location>
</feature>
<keyword evidence="7" id="KW-1185">Reference proteome</keyword>
<dbReference type="InterPro" id="IPR019109">
    <property type="entry name" value="MamF_MmsF"/>
</dbReference>
<name>A0ABY4EG61_VITST</name>
<evidence type="ECO:0000313" key="7">
    <source>
        <dbReference type="Proteomes" id="UP000832034"/>
    </source>
</evidence>
<reference evidence="6" key="2">
    <citation type="journal article" date="2022" name="Res Sq">
        <title>Evolution of multicellular longitudinally dividing oral cavity symbionts (Neisseriaceae).</title>
        <authorList>
            <person name="Nyongesa S."/>
            <person name="Weber P."/>
            <person name="Bernet E."/>
            <person name="Pullido F."/>
            <person name="Nieckarz M."/>
            <person name="Delaby M."/>
            <person name="Nieves C."/>
            <person name="Viehboeck T."/>
            <person name="Krause N."/>
            <person name="Rivera-Millot A."/>
            <person name="Nakamura A."/>
            <person name="Vischer N."/>
            <person name="VanNieuwenhze M."/>
            <person name="Brun Y."/>
            <person name="Cava F."/>
            <person name="Bulgheresi S."/>
            <person name="Veyrier F."/>
        </authorList>
    </citation>
    <scope>NUCLEOTIDE SEQUENCE</scope>
    <source>
        <strain evidence="6">SAG 1488-6</strain>
    </source>
</reference>
<dbReference type="RefSeq" id="WP_019958526.1">
    <property type="nucleotide sequence ID" value="NZ_CP091512.1"/>
</dbReference>